<organism evidence="12 13">
    <name type="scientific">Strigamia maritima</name>
    <name type="common">European centipede</name>
    <name type="synonym">Geophilus maritimus</name>
    <dbReference type="NCBI Taxonomy" id="126957"/>
    <lineage>
        <taxon>Eukaryota</taxon>
        <taxon>Metazoa</taxon>
        <taxon>Ecdysozoa</taxon>
        <taxon>Arthropoda</taxon>
        <taxon>Myriapoda</taxon>
        <taxon>Chilopoda</taxon>
        <taxon>Pleurostigmophora</taxon>
        <taxon>Geophilomorpha</taxon>
        <taxon>Linotaeniidae</taxon>
        <taxon>Strigamia</taxon>
    </lineage>
</organism>
<dbReference type="PROSITE" id="PS50011">
    <property type="entry name" value="PROTEIN_KINASE_DOM"/>
    <property type="match status" value="1"/>
</dbReference>
<dbReference type="GO" id="GO:0005737">
    <property type="term" value="C:cytoplasm"/>
    <property type="evidence" value="ECO:0007669"/>
    <property type="project" value="TreeGrafter"/>
</dbReference>
<protein>
    <recommendedName>
        <fullName evidence="11">Protein kinase domain-containing protein</fullName>
    </recommendedName>
</protein>
<dbReference type="InterPro" id="IPR008271">
    <property type="entry name" value="Ser/Thr_kinase_AS"/>
</dbReference>
<evidence type="ECO:0000256" key="5">
    <source>
        <dbReference type="ARBA" id="ARBA00022741"/>
    </source>
</evidence>
<proteinExistence type="predicted"/>
<keyword evidence="6" id="KW-0221">Differentiation</keyword>
<keyword evidence="3" id="KW-0597">Phosphoprotein</keyword>
<evidence type="ECO:0000256" key="6">
    <source>
        <dbReference type="ARBA" id="ARBA00022782"/>
    </source>
</evidence>
<keyword evidence="10" id="KW-0744">Spermatogenesis</keyword>
<dbReference type="SUPFAM" id="SSF56112">
    <property type="entry name" value="Protein kinase-like (PK-like)"/>
    <property type="match status" value="1"/>
</dbReference>
<dbReference type="GO" id="GO:0035556">
    <property type="term" value="P:intracellular signal transduction"/>
    <property type="evidence" value="ECO:0007669"/>
    <property type="project" value="TreeGrafter"/>
</dbReference>
<dbReference type="PhylomeDB" id="T1JBJ8"/>
<evidence type="ECO:0000313" key="13">
    <source>
        <dbReference type="Proteomes" id="UP000014500"/>
    </source>
</evidence>
<dbReference type="PANTHER" id="PTHR24346">
    <property type="entry name" value="MAP/MICROTUBULE AFFINITY-REGULATING KINASE"/>
    <property type="match status" value="1"/>
</dbReference>
<keyword evidence="5" id="KW-0547">Nucleotide-binding</keyword>
<dbReference type="eggNOG" id="KOG0583">
    <property type="taxonomic scope" value="Eukaryota"/>
</dbReference>
<dbReference type="GO" id="GO:0005524">
    <property type="term" value="F:ATP binding"/>
    <property type="evidence" value="ECO:0007669"/>
    <property type="project" value="UniProtKB-KW"/>
</dbReference>
<keyword evidence="4" id="KW-0479">Metal-binding</keyword>
<keyword evidence="13" id="KW-1185">Reference proteome</keyword>
<evidence type="ECO:0000256" key="7">
    <source>
        <dbReference type="ARBA" id="ARBA00022840"/>
    </source>
</evidence>
<evidence type="ECO:0000259" key="11">
    <source>
        <dbReference type="PROSITE" id="PS50011"/>
    </source>
</evidence>
<reference evidence="13" key="1">
    <citation type="submission" date="2011-05" db="EMBL/GenBank/DDBJ databases">
        <authorList>
            <person name="Richards S.R."/>
            <person name="Qu J."/>
            <person name="Jiang H."/>
            <person name="Jhangiani S.N."/>
            <person name="Agravi P."/>
            <person name="Goodspeed R."/>
            <person name="Gross S."/>
            <person name="Mandapat C."/>
            <person name="Jackson L."/>
            <person name="Mathew T."/>
            <person name="Pu L."/>
            <person name="Thornton R."/>
            <person name="Saada N."/>
            <person name="Wilczek-Boney K.B."/>
            <person name="Lee S."/>
            <person name="Kovar C."/>
            <person name="Wu Y."/>
            <person name="Scherer S.E."/>
            <person name="Worley K.C."/>
            <person name="Muzny D.M."/>
            <person name="Gibbs R."/>
        </authorList>
    </citation>
    <scope>NUCLEOTIDE SEQUENCE</scope>
    <source>
        <strain evidence="13">Brora</strain>
    </source>
</reference>
<name>T1JBJ8_STRMM</name>
<dbReference type="FunFam" id="1.10.510.10:FF:000658">
    <property type="entry name" value="Protein CBG12184"/>
    <property type="match status" value="1"/>
</dbReference>
<dbReference type="GO" id="GO:0030154">
    <property type="term" value="P:cell differentiation"/>
    <property type="evidence" value="ECO:0007669"/>
    <property type="project" value="UniProtKB-KW"/>
</dbReference>
<dbReference type="CDD" id="cd14080">
    <property type="entry name" value="STKc_TSSK-like"/>
    <property type="match status" value="1"/>
</dbReference>
<reference evidence="12" key="2">
    <citation type="submission" date="2015-02" db="UniProtKB">
        <authorList>
            <consortium name="EnsemblMetazoa"/>
        </authorList>
    </citation>
    <scope>IDENTIFICATION</scope>
</reference>
<dbReference type="InterPro" id="IPR011009">
    <property type="entry name" value="Kinase-like_dom_sf"/>
</dbReference>
<dbReference type="SMART" id="SM00220">
    <property type="entry name" value="S_TKc"/>
    <property type="match status" value="1"/>
</dbReference>
<accession>T1JBJ8</accession>
<feature type="domain" description="Protein kinase" evidence="11">
    <location>
        <begin position="28"/>
        <end position="291"/>
    </location>
</feature>
<keyword evidence="9" id="KW-0832">Ubl conjugation</keyword>
<dbReference type="Pfam" id="PF00069">
    <property type="entry name" value="Pkinase"/>
    <property type="match status" value="1"/>
</dbReference>
<sequence>MNTGVSPEIIKLGLFSGSASTVLEKQGYTLGRVIGEGSYCKVRIAETRQHGQVQRYAVKIISRKKASKDFVSRFLPREIEIVRDLQHPNIIQVHRILDTGDTVFIFMDIAERGDLLDYIRTHGALNEPKARNFFRQLVSAIKYLHTKEITHRDLKCENVLLCTEDHIKLTDFGFARKCVDQETGKRILSSTYCGSAAYAAPEILSGTPYNPKMYDVWSLGCILFIMLTGSMPFDDSNIRKMLKYQQERRYTYPSKVVDILSPESKALIRHILEPDITRRATVDQILKNPWLNQPDPDAGSSGASTA</sequence>
<keyword evidence="2" id="KW-0217">Developmental protein</keyword>
<evidence type="ECO:0000256" key="8">
    <source>
        <dbReference type="ARBA" id="ARBA00022842"/>
    </source>
</evidence>
<dbReference type="Proteomes" id="UP000014500">
    <property type="component" value="Unassembled WGS sequence"/>
</dbReference>
<dbReference type="OMA" id="HAECKLD"/>
<evidence type="ECO:0000256" key="9">
    <source>
        <dbReference type="ARBA" id="ARBA00022843"/>
    </source>
</evidence>
<keyword evidence="7" id="KW-0067">ATP-binding</keyword>
<dbReference type="EMBL" id="JH432011">
    <property type="status" value="NOT_ANNOTATED_CDS"/>
    <property type="molecule type" value="Genomic_DNA"/>
</dbReference>
<dbReference type="GO" id="GO:0007283">
    <property type="term" value="P:spermatogenesis"/>
    <property type="evidence" value="ECO:0007669"/>
    <property type="project" value="UniProtKB-KW"/>
</dbReference>
<evidence type="ECO:0000256" key="1">
    <source>
        <dbReference type="ARBA" id="ARBA00001946"/>
    </source>
</evidence>
<dbReference type="PANTHER" id="PTHR24346:SF102">
    <property type="entry name" value="TESTIS-SPECIFIC SERINE_THREONINE-PROTEIN KINASE 1"/>
    <property type="match status" value="1"/>
</dbReference>
<evidence type="ECO:0000313" key="12">
    <source>
        <dbReference type="EnsemblMetazoa" id="SMAR011146-PA"/>
    </source>
</evidence>
<evidence type="ECO:0000256" key="4">
    <source>
        <dbReference type="ARBA" id="ARBA00022723"/>
    </source>
</evidence>
<evidence type="ECO:0000256" key="2">
    <source>
        <dbReference type="ARBA" id="ARBA00022473"/>
    </source>
</evidence>
<comment type="cofactor">
    <cofactor evidence="1">
        <name>Mg(2+)</name>
        <dbReference type="ChEBI" id="CHEBI:18420"/>
    </cofactor>
</comment>
<dbReference type="Gene3D" id="1.10.510.10">
    <property type="entry name" value="Transferase(Phosphotransferase) domain 1"/>
    <property type="match status" value="1"/>
</dbReference>
<dbReference type="PROSITE" id="PS00108">
    <property type="entry name" value="PROTEIN_KINASE_ST"/>
    <property type="match status" value="1"/>
</dbReference>
<keyword evidence="8" id="KW-0460">Magnesium</keyword>
<dbReference type="GO" id="GO:0050321">
    <property type="term" value="F:tau-protein kinase activity"/>
    <property type="evidence" value="ECO:0007669"/>
    <property type="project" value="TreeGrafter"/>
</dbReference>
<dbReference type="EnsemblMetazoa" id="SMAR011146-RA">
    <property type="protein sequence ID" value="SMAR011146-PA"/>
    <property type="gene ID" value="SMAR011146"/>
</dbReference>
<dbReference type="HOGENOM" id="CLU_000288_63_0_1"/>
<dbReference type="PIRSF" id="PIRSF000654">
    <property type="entry name" value="Integrin-linked_kinase"/>
    <property type="match status" value="1"/>
</dbReference>
<evidence type="ECO:0000256" key="10">
    <source>
        <dbReference type="ARBA" id="ARBA00022871"/>
    </source>
</evidence>
<dbReference type="GO" id="GO:0000287">
    <property type="term" value="F:magnesium ion binding"/>
    <property type="evidence" value="ECO:0007669"/>
    <property type="project" value="UniProtKB-ARBA"/>
</dbReference>
<dbReference type="STRING" id="126957.T1JBJ8"/>
<dbReference type="GO" id="GO:0000226">
    <property type="term" value="P:microtubule cytoskeleton organization"/>
    <property type="evidence" value="ECO:0007669"/>
    <property type="project" value="TreeGrafter"/>
</dbReference>
<dbReference type="AlphaFoldDB" id="T1JBJ8"/>
<evidence type="ECO:0000256" key="3">
    <source>
        <dbReference type="ARBA" id="ARBA00022553"/>
    </source>
</evidence>
<dbReference type="InterPro" id="IPR000719">
    <property type="entry name" value="Prot_kinase_dom"/>
</dbReference>